<gene>
    <name evidence="1" type="ORF">MCOR_51027</name>
</gene>
<sequence length="188" mass="21505">MLTQLFITTNSTTGSQVEFINGCKLVGESHHDEFGRDKVKVYHIDNKGKSIFTNPYRIATDNENNIYVINLLDEYLSGRIVALGKTNDVRWIYSGNLDIKEGQTFKPTNLVTTCLNNIIVTNKDNHMIHILNTSGQCIHYLNTKDQLGIEFPYSLDIDNRGTLYIGCNTYQNETEAKIYTVQVWILIY</sequence>
<dbReference type="EMBL" id="CACVKT020008931">
    <property type="protein sequence ID" value="CAC5418604.1"/>
    <property type="molecule type" value="Genomic_DNA"/>
</dbReference>
<reference evidence="1 2" key="1">
    <citation type="submission" date="2020-06" db="EMBL/GenBank/DDBJ databases">
        <authorList>
            <person name="Li R."/>
            <person name="Bekaert M."/>
        </authorList>
    </citation>
    <scope>NUCLEOTIDE SEQUENCE [LARGE SCALE GENOMIC DNA]</scope>
    <source>
        <strain evidence="2">wild</strain>
    </source>
</reference>
<organism evidence="1 2">
    <name type="scientific">Mytilus coruscus</name>
    <name type="common">Sea mussel</name>
    <dbReference type="NCBI Taxonomy" id="42192"/>
    <lineage>
        <taxon>Eukaryota</taxon>
        <taxon>Metazoa</taxon>
        <taxon>Spiralia</taxon>
        <taxon>Lophotrochozoa</taxon>
        <taxon>Mollusca</taxon>
        <taxon>Bivalvia</taxon>
        <taxon>Autobranchia</taxon>
        <taxon>Pteriomorphia</taxon>
        <taxon>Mytilida</taxon>
        <taxon>Mytiloidea</taxon>
        <taxon>Mytilidae</taxon>
        <taxon>Mytilinae</taxon>
        <taxon>Mytilus</taxon>
    </lineage>
</organism>
<keyword evidence="2" id="KW-1185">Reference proteome</keyword>
<name>A0A6J8ED68_MYTCO</name>
<dbReference type="AlphaFoldDB" id="A0A6J8ED68"/>
<accession>A0A6J8ED68</accession>
<evidence type="ECO:0000313" key="1">
    <source>
        <dbReference type="EMBL" id="CAC5418604.1"/>
    </source>
</evidence>
<evidence type="ECO:0000313" key="2">
    <source>
        <dbReference type="Proteomes" id="UP000507470"/>
    </source>
</evidence>
<dbReference type="Gene3D" id="2.120.10.30">
    <property type="entry name" value="TolB, C-terminal domain"/>
    <property type="match status" value="1"/>
</dbReference>
<protein>
    <submittedName>
        <fullName evidence="1">Uncharacterized protein</fullName>
    </submittedName>
</protein>
<dbReference type="InterPro" id="IPR011042">
    <property type="entry name" value="6-blade_b-propeller_TolB-like"/>
</dbReference>
<dbReference type="SUPFAM" id="SSF101898">
    <property type="entry name" value="NHL repeat"/>
    <property type="match status" value="1"/>
</dbReference>
<dbReference type="OrthoDB" id="6064205at2759"/>
<proteinExistence type="predicted"/>
<dbReference type="Proteomes" id="UP000507470">
    <property type="component" value="Unassembled WGS sequence"/>
</dbReference>